<proteinExistence type="inferred from homology"/>
<reference evidence="5" key="1">
    <citation type="journal article" date="2023" name="Mol. Phylogenet. Evol.">
        <title>Genome-scale phylogeny and comparative genomics of the fungal order Sordariales.</title>
        <authorList>
            <person name="Hensen N."/>
            <person name="Bonometti L."/>
            <person name="Westerberg I."/>
            <person name="Brannstrom I.O."/>
            <person name="Guillou S."/>
            <person name="Cros-Aarteil S."/>
            <person name="Calhoun S."/>
            <person name="Haridas S."/>
            <person name="Kuo A."/>
            <person name="Mondo S."/>
            <person name="Pangilinan J."/>
            <person name="Riley R."/>
            <person name="LaButti K."/>
            <person name="Andreopoulos B."/>
            <person name="Lipzen A."/>
            <person name="Chen C."/>
            <person name="Yan M."/>
            <person name="Daum C."/>
            <person name="Ng V."/>
            <person name="Clum A."/>
            <person name="Steindorff A."/>
            <person name="Ohm R.A."/>
            <person name="Martin F."/>
            <person name="Silar P."/>
            <person name="Natvig D.O."/>
            <person name="Lalanne C."/>
            <person name="Gautier V."/>
            <person name="Ament-Velasquez S.L."/>
            <person name="Kruys A."/>
            <person name="Hutchinson M.I."/>
            <person name="Powell A.J."/>
            <person name="Barry K."/>
            <person name="Miller A.N."/>
            <person name="Grigoriev I.V."/>
            <person name="Debuchy R."/>
            <person name="Gladieux P."/>
            <person name="Hiltunen Thoren M."/>
            <person name="Johannesson H."/>
        </authorList>
    </citation>
    <scope>NUCLEOTIDE SEQUENCE</scope>
    <source>
        <strain evidence="5">CBS 118394</strain>
    </source>
</reference>
<name>A0AAE0IR73_9PEZI</name>
<dbReference type="InterPro" id="IPR007015">
    <property type="entry name" value="DNA_pol_V/MYBBP1A"/>
</dbReference>
<dbReference type="GO" id="GO:0005730">
    <property type="term" value="C:nucleolus"/>
    <property type="evidence" value="ECO:0007669"/>
    <property type="project" value="InterPro"/>
</dbReference>
<comment type="similarity">
    <text evidence="2">Belongs to the MYBBP1A family.</text>
</comment>
<accession>A0AAE0IR73</accession>
<dbReference type="PANTHER" id="PTHR13213:SF2">
    <property type="entry name" value="MYB-BINDING PROTEIN 1A"/>
    <property type="match status" value="1"/>
</dbReference>
<comment type="caution">
    <text evidence="5">The sequence shown here is derived from an EMBL/GenBank/DDBJ whole genome shotgun (WGS) entry which is preliminary data.</text>
</comment>
<feature type="region of interest" description="Disordered" evidence="4">
    <location>
        <begin position="742"/>
        <end position="806"/>
    </location>
</feature>
<dbReference type="AlphaFoldDB" id="A0AAE0IR73"/>
<dbReference type="EMBL" id="JAUEDM010000001">
    <property type="protein sequence ID" value="KAK3329818.1"/>
    <property type="molecule type" value="Genomic_DNA"/>
</dbReference>
<feature type="compositionally biased region" description="Basic and acidic residues" evidence="4">
    <location>
        <begin position="822"/>
        <end position="841"/>
    </location>
</feature>
<evidence type="ECO:0000256" key="3">
    <source>
        <dbReference type="ARBA" id="ARBA00023242"/>
    </source>
</evidence>
<comment type="subcellular location">
    <subcellularLocation>
        <location evidence="1">Nucleus</location>
    </subcellularLocation>
</comment>
<feature type="compositionally biased region" description="Acidic residues" evidence="4">
    <location>
        <begin position="744"/>
        <end position="806"/>
    </location>
</feature>
<feature type="compositionally biased region" description="Low complexity" evidence="4">
    <location>
        <begin position="31"/>
        <end position="52"/>
    </location>
</feature>
<feature type="region of interest" description="Disordered" evidence="4">
    <location>
        <begin position="1"/>
        <end position="62"/>
    </location>
</feature>
<dbReference type="PANTHER" id="PTHR13213">
    <property type="entry name" value="MYB-BINDING PROTEIN 1A FAMILY MEMBER"/>
    <property type="match status" value="1"/>
</dbReference>
<dbReference type="Proteomes" id="UP001283341">
    <property type="component" value="Unassembled WGS sequence"/>
</dbReference>
<evidence type="ECO:0000313" key="6">
    <source>
        <dbReference type="Proteomes" id="UP001283341"/>
    </source>
</evidence>
<gene>
    <name evidence="5" type="ORF">B0H66DRAFT_542110</name>
</gene>
<sequence>MGSKRKRNAAAAATASNEPSNKRSKTTTDLPPAAANGTANGTATKPTKTAKNALDKSPFTEHLTVEERKRELGLYELLGSEDPADRINAADAIISGLLGGEGVPEPVLLRHLEHRLFRGLASGRNASRLGFSLVLTEILGQLFGEKELLAAEKYTGLTFDKVLGILIAKTSAAGGGGGLGGGQQERDNYFGQLFGIECFVRGDILFTDKSRWMSVLEILVKLGQKKSWLKAQCGWIIAQAVASYMKKQKLVEMTLEKLAEEGFAKTPEGVGIWISALDRWPEVKLSSAAAKQVPWKGSHPLAVASLAALPAVLKDSGRDTSNDNQQDGGKKKPKQGNWTAQLHFVWDLILAHFSKLGKLDDGADAAEQFKQFWNRVVDEGFFSKSSSDSQKFSGFMIFQKMLEGAAACPFILDSLFSKNLMACLMNQASKEDRYLHRAALKALKAIEPVAEANPSFVPIILKQLLTHNGVYNFDQRTNTKTVDKILQYTTPATIKPVVKILRLKDPSKSGLDESKYYQALGSYLFRLASAPSESDEDSVSSKSVPGSAIKLLTDLAYSNKSVPADIKEALRTRTTAAFARLVRRPEDFGHLCNAILSIEADVDPEDEIAGLVLPQAYERLKDLLDPSKEPDAPRAPRQALALLYAVGILQFYNEDPDVMDQFEELDECYAKLAGESMQDEEGISEYLVEILLAMVARPSSLMRQVSQQVFAAFTGLMSADALKLLTDPLAADESAKGQQALFSTEDEDMHDAEDDDGEEDGSDDEEGLDSDVEIVDLEDAGSDDDDEDASDDGNSDEGDDDAAEKDQEDLEALDNALAEVLGSHRLDKDAEAADSDEHGSDMTDSEMMAVDEKLAEIFKQRAKTTSKKKEKKDAKDTVVNFKHRVLDLLAIFVKNEAAAMNPLTFDALLPLLHLIRTTTTKPLANKACETILNFSAALKKARNRHNAAAEAEAPEMGTDALLELLGEIHGEASKDLSHAFTKAVSTASLAIASILCADDEDVDKTDKVFELYTETQKKWFKGEVKIQTAFFSDWLNWCQSHASTAAAAAAAP</sequence>
<organism evidence="5 6">
    <name type="scientific">Apodospora peruviana</name>
    <dbReference type="NCBI Taxonomy" id="516989"/>
    <lineage>
        <taxon>Eukaryota</taxon>
        <taxon>Fungi</taxon>
        <taxon>Dikarya</taxon>
        <taxon>Ascomycota</taxon>
        <taxon>Pezizomycotina</taxon>
        <taxon>Sordariomycetes</taxon>
        <taxon>Sordariomycetidae</taxon>
        <taxon>Sordariales</taxon>
        <taxon>Lasiosphaeriaceae</taxon>
        <taxon>Apodospora</taxon>
    </lineage>
</organism>
<evidence type="ECO:0000256" key="4">
    <source>
        <dbReference type="SAM" id="MobiDB-lite"/>
    </source>
</evidence>
<dbReference type="GO" id="GO:0000182">
    <property type="term" value="F:rDNA binding"/>
    <property type="evidence" value="ECO:0007669"/>
    <property type="project" value="TreeGrafter"/>
</dbReference>
<dbReference type="GO" id="GO:0006355">
    <property type="term" value="P:regulation of DNA-templated transcription"/>
    <property type="evidence" value="ECO:0007669"/>
    <property type="project" value="InterPro"/>
</dbReference>
<evidence type="ECO:0000256" key="2">
    <source>
        <dbReference type="ARBA" id="ARBA00006809"/>
    </source>
</evidence>
<keyword evidence="6" id="KW-1185">Reference proteome</keyword>
<evidence type="ECO:0000313" key="5">
    <source>
        <dbReference type="EMBL" id="KAK3329818.1"/>
    </source>
</evidence>
<protein>
    <submittedName>
        <fullName evidence="5">DNA polymerase phi-domain-containing protein</fullName>
    </submittedName>
</protein>
<feature type="region of interest" description="Disordered" evidence="4">
    <location>
        <begin position="822"/>
        <end position="844"/>
    </location>
</feature>
<dbReference type="Pfam" id="PF04931">
    <property type="entry name" value="DNA_pol_phi"/>
    <property type="match status" value="1"/>
</dbReference>
<keyword evidence="3" id="KW-0539">Nucleus</keyword>
<dbReference type="InterPro" id="IPR016024">
    <property type="entry name" value="ARM-type_fold"/>
</dbReference>
<evidence type="ECO:0000256" key="1">
    <source>
        <dbReference type="ARBA" id="ARBA00004123"/>
    </source>
</evidence>
<dbReference type="SUPFAM" id="SSF48371">
    <property type="entry name" value="ARM repeat"/>
    <property type="match status" value="1"/>
</dbReference>
<reference evidence="5" key="2">
    <citation type="submission" date="2023-06" db="EMBL/GenBank/DDBJ databases">
        <authorList>
            <consortium name="Lawrence Berkeley National Laboratory"/>
            <person name="Haridas S."/>
            <person name="Hensen N."/>
            <person name="Bonometti L."/>
            <person name="Westerberg I."/>
            <person name="Brannstrom I.O."/>
            <person name="Guillou S."/>
            <person name="Cros-Aarteil S."/>
            <person name="Calhoun S."/>
            <person name="Kuo A."/>
            <person name="Mondo S."/>
            <person name="Pangilinan J."/>
            <person name="Riley R."/>
            <person name="Labutti K."/>
            <person name="Andreopoulos B."/>
            <person name="Lipzen A."/>
            <person name="Chen C."/>
            <person name="Yanf M."/>
            <person name="Daum C."/>
            <person name="Ng V."/>
            <person name="Clum A."/>
            <person name="Steindorff A."/>
            <person name="Ohm R."/>
            <person name="Martin F."/>
            <person name="Silar P."/>
            <person name="Natvig D."/>
            <person name="Lalanne C."/>
            <person name="Gautier V."/>
            <person name="Ament-Velasquez S.L."/>
            <person name="Kruys A."/>
            <person name="Hutchinson M.I."/>
            <person name="Powell A.J."/>
            <person name="Barry K."/>
            <person name="Miller A.N."/>
            <person name="Grigoriev I.V."/>
            <person name="Debuchy R."/>
            <person name="Gladieux P."/>
            <person name="Thoren M.H."/>
            <person name="Johannesson H."/>
        </authorList>
    </citation>
    <scope>NUCLEOTIDE SEQUENCE</scope>
    <source>
        <strain evidence="5">CBS 118394</strain>
    </source>
</reference>